<dbReference type="RefSeq" id="WP_088865516.1">
    <property type="nucleotide sequence ID" value="NZ_CP015101.1"/>
</dbReference>
<reference evidence="2 3" key="1">
    <citation type="submission" date="2016-04" db="EMBL/GenBank/DDBJ databases">
        <title>Complete genome sequence of Thermococcus barossii type strain SHCK-94.</title>
        <authorList>
            <person name="Oger P.M."/>
        </authorList>
    </citation>
    <scope>NUCLEOTIDE SEQUENCE [LARGE SCALE GENOMIC DNA]</scope>
    <source>
        <strain evidence="2 3">SHCK-94</strain>
    </source>
</reference>
<sequence length="233" mass="25650">MKAKGLRFLPFLLLLYFEVGYFANYGMGECPFFGTVFYGTPCRVFSLGMFFLGTVALALSKAGRVRTSLLIASLYFGITLFASWSWVLSAKALALVGLLSSGLLSFVCADEVSPSGSIWNSFVLVFYSIVLLIFLVSAVSYLLYFRWICGAAYAGAFLSFCLVLSYALLGLGLLSPLLWLRGYGAYAVLVLLPDLLFARFILGLPLREELNVAIFLSFLALSLVRLSRKPLNH</sequence>
<dbReference type="KEGG" id="tbs:A3L01_09140"/>
<evidence type="ECO:0000313" key="2">
    <source>
        <dbReference type="EMBL" id="ASJ05517.1"/>
    </source>
</evidence>
<keyword evidence="1" id="KW-0812">Transmembrane</keyword>
<accession>A0A2Z2MGD0</accession>
<dbReference type="Proteomes" id="UP000250272">
    <property type="component" value="Chromosome"/>
</dbReference>
<dbReference type="OrthoDB" id="386258at2157"/>
<gene>
    <name evidence="2" type="ORF">A3L01_09140</name>
</gene>
<keyword evidence="3" id="KW-1185">Reference proteome</keyword>
<keyword evidence="1" id="KW-1133">Transmembrane helix</keyword>
<evidence type="ECO:0000313" key="3">
    <source>
        <dbReference type="Proteomes" id="UP000250272"/>
    </source>
</evidence>
<dbReference type="GeneID" id="33326940"/>
<protein>
    <submittedName>
        <fullName evidence="2">Uncharacterized protein</fullName>
    </submittedName>
</protein>
<feature type="transmembrane region" description="Helical" evidence="1">
    <location>
        <begin position="121"/>
        <end position="144"/>
    </location>
</feature>
<feature type="transmembrane region" description="Helical" evidence="1">
    <location>
        <begin position="183"/>
        <end position="204"/>
    </location>
</feature>
<feature type="transmembrane region" description="Helical" evidence="1">
    <location>
        <begin position="150"/>
        <end position="171"/>
    </location>
</feature>
<feature type="transmembrane region" description="Helical" evidence="1">
    <location>
        <begin position="69"/>
        <end position="86"/>
    </location>
</feature>
<feature type="transmembrane region" description="Helical" evidence="1">
    <location>
        <begin position="32"/>
        <end position="57"/>
    </location>
</feature>
<dbReference type="AlphaFoldDB" id="A0A2Z2MGD0"/>
<proteinExistence type="predicted"/>
<keyword evidence="1" id="KW-0472">Membrane</keyword>
<evidence type="ECO:0000256" key="1">
    <source>
        <dbReference type="SAM" id="Phobius"/>
    </source>
</evidence>
<feature type="transmembrane region" description="Helical" evidence="1">
    <location>
        <begin position="210"/>
        <end position="227"/>
    </location>
</feature>
<dbReference type="EMBL" id="CP015101">
    <property type="protein sequence ID" value="ASJ05517.1"/>
    <property type="molecule type" value="Genomic_DNA"/>
</dbReference>
<organism evidence="2 3">
    <name type="scientific">Thermococcus barossii</name>
    <dbReference type="NCBI Taxonomy" id="54077"/>
    <lineage>
        <taxon>Archaea</taxon>
        <taxon>Methanobacteriati</taxon>
        <taxon>Methanobacteriota</taxon>
        <taxon>Thermococci</taxon>
        <taxon>Thermococcales</taxon>
        <taxon>Thermococcaceae</taxon>
        <taxon>Thermococcus</taxon>
    </lineage>
</organism>
<name>A0A2Z2MGD0_9EURY</name>